<dbReference type="OrthoDB" id="3830579at2759"/>
<evidence type="ECO:0000313" key="2">
    <source>
        <dbReference type="Proteomes" id="UP000297245"/>
    </source>
</evidence>
<dbReference type="EMBL" id="ML179098">
    <property type="protein sequence ID" value="THV00848.1"/>
    <property type="molecule type" value="Genomic_DNA"/>
</dbReference>
<gene>
    <name evidence="1" type="ORF">K435DRAFT_776314</name>
</gene>
<organism evidence="1 2">
    <name type="scientific">Dendrothele bispora (strain CBS 962.96)</name>
    <dbReference type="NCBI Taxonomy" id="1314807"/>
    <lineage>
        <taxon>Eukaryota</taxon>
        <taxon>Fungi</taxon>
        <taxon>Dikarya</taxon>
        <taxon>Basidiomycota</taxon>
        <taxon>Agaricomycotina</taxon>
        <taxon>Agaricomycetes</taxon>
        <taxon>Agaricomycetidae</taxon>
        <taxon>Agaricales</taxon>
        <taxon>Agaricales incertae sedis</taxon>
        <taxon>Dendrothele</taxon>
    </lineage>
</organism>
<dbReference type="InterPro" id="IPR011008">
    <property type="entry name" value="Dimeric_a/b-barrel"/>
</dbReference>
<protein>
    <recommendedName>
        <fullName evidence="3">ABM domain-containing protein</fullName>
    </recommendedName>
</protein>
<reference evidence="1 2" key="1">
    <citation type="journal article" date="2019" name="Nat. Ecol. Evol.">
        <title>Megaphylogeny resolves global patterns of mushroom evolution.</title>
        <authorList>
            <person name="Varga T."/>
            <person name="Krizsan K."/>
            <person name="Foldi C."/>
            <person name="Dima B."/>
            <person name="Sanchez-Garcia M."/>
            <person name="Sanchez-Ramirez S."/>
            <person name="Szollosi G.J."/>
            <person name="Szarkandi J.G."/>
            <person name="Papp V."/>
            <person name="Albert L."/>
            <person name="Andreopoulos W."/>
            <person name="Angelini C."/>
            <person name="Antonin V."/>
            <person name="Barry K.W."/>
            <person name="Bougher N.L."/>
            <person name="Buchanan P."/>
            <person name="Buyck B."/>
            <person name="Bense V."/>
            <person name="Catcheside P."/>
            <person name="Chovatia M."/>
            <person name="Cooper J."/>
            <person name="Damon W."/>
            <person name="Desjardin D."/>
            <person name="Finy P."/>
            <person name="Geml J."/>
            <person name="Haridas S."/>
            <person name="Hughes K."/>
            <person name="Justo A."/>
            <person name="Karasinski D."/>
            <person name="Kautmanova I."/>
            <person name="Kiss B."/>
            <person name="Kocsube S."/>
            <person name="Kotiranta H."/>
            <person name="LaButti K.M."/>
            <person name="Lechner B.E."/>
            <person name="Liimatainen K."/>
            <person name="Lipzen A."/>
            <person name="Lukacs Z."/>
            <person name="Mihaltcheva S."/>
            <person name="Morgado L.N."/>
            <person name="Niskanen T."/>
            <person name="Noordeloos M.E."/>
            <person name="Ohm R.A."/>
            <person name="Ortiz-Santana B."/>
            <person name="Ovrebo C."/>
            <person name="Racz N."/>
            <person name="Riley R."/>
            <person name="Savchenko A."/>
            <person name="Shiryaev A."/>
            <person name="Soop K."/>
            <person name="Spirin V."/>
            <person name="Szebenyi C."/>
            <person name="Tomsovsky M."/>
            <person name="Tulloss R.E."/>
            <person name="Uehling J."/>
            <person name="Grigoriev I.V."/>
            <person name="Vagvolgyi C."/>
            <person name="Papp T."/>
            <person name="Martin F.M."/>
            <person name="Miettinen O."/>
            <person name="Hibbett D.S."/>
            <person name="Nagy L.G."/>
        </authorList>
    </citation>
    <scope>NUCLEOTIDE SEQUENCE [LARGE SCALE GENOMIC DNA]</scope>
    <source>
        <strain evidence="1 2">CBS 962.96</strain>
    </source>
</reference>
<dbReference type="AlphaFoldDB" id="A0A4S8ME27"/>
<dbReference type="Gene3D" id="3.30.70.100">
    <property type="match status" value="2"/>
</dbReference>
<evidence type="ECO:0000313" key="1">
    <source>
        <dbReference type="EMBL" id="THV00848.1"/>
    </source>
</evidence>
<evidence type="ECO:0008006" key="3">
    <source>
        <dbReference type="Google" id="ProtNLM"/>
    </source>
</evidence>
<keyword evidence="2" id="KW-1185">Reference proteome</keyword>
<dbReference type="SUPFAM" id="SSF54909">
    <property type="entry name" value="Dimeric alpha+beta barrel"/>
    <property type="match status" value="1"/>
</dbReference>
<sequence>MAILEIFTFDATDAYVSDPVGTWKDLKTLFSGLEGLVSLHHGPHVEDPKKGSCFVVWDSLESFNKHSTEARHQQRIAASQLAMKPDTGKLQLFDIGSAETAKLSAAPVTEMTVVHLKPAGTKADLDKIMTDLGEASKPIKTCHGVFLGSGVEKSEGSYLVVMGWDTREYHIQSATSVPAYMAVAQFAEPLLTTDMHHARLNAVEL</sequence>
<proteinExistence type="predicted"/>
<accession>A0A4S8ME27</accession>
<name>A0A4S8ME27_DENBC</name>
<dbReference type="Proteomes" id="UP000297245">
    <property type="component" value="Unassembled WGS sequence"/>
</dbReference>